<feature type="non-terminal residue" evidence="1">
    <location>
        <position position="96"/>
    </location>
</feature>
<accession>A0A0F9PQX9</accession>
<proteinExistence type="predicted"/>
<reference evidence="1" key="1">
    <citation type="journal article" date="2015" name="Nature">
        <title>Complex archaea that bridge the gap between prokaryotes and eukaryotes.</title>
        <authorList>
            <person name="Spang A."/>
            <person name="Saw J.H."/>
            <person name="Jorgensen S.L."/>
            <person name="Zaremba-Niedzwiedzka K."/>
            <person name="Martijn J."/>
            <person name="Lind A.E."/>
            <person name="van Eijk R."/>
            <person name="Schleper C."/>
            <person name="Guy L."/>
            <person name="Ettema T.J."/>
        </authorList>
    </citation>
    <scope>NUCLEOTIDE SEQUENCE</scope>
</reference>
<protein>
    <submittedName>
        <fullName evidence="1">Uncharacterized protein</fullName>
    </submittedName>
</protein>
<comment type="caution">
    <text evidence="1">The sequence shown here is derived from an EMBL/GenBank/DDBJ whole genome shotgun (WGS) entry which is preliminary data.</text>
</comment>
<dbReference type="EMBL" id="LAZR01005995">
    <property type="protein sequence ID" value="KKM95542.1"/>
    <property type="molecule type" value="Genomic_DNA"/>
</dbReference>
<evidence type="ECO:0000313" key="1">
    <source>
        <dbReference type="EMBL" id="KKM95542.1"/>
    </source>
</evidence>
<sequence length="96" mass="10880">MWQATFSNGEVLNESNAEGQEILFGKVLKRLDDLESLSIILDNKIFTVRMVDGRFSTSINGDTNHFFASDVDITSLTNIRPIYFIRETVQITAHVN</sequence>
<organism evidence="1">
    <name type="scientific">marine sediment metagenome</name>
    <dbReference type="NCBI Taxonomy" id="412755"/>
    <lineage>
        <taxon>unclassified sequences</taxon>
        <taxon>metagenomes</taxon>
        <taxon>ecological metagenomes</taxon>
    </lineage>
</organism>
<gene>
    <name evidence="1" type="ORF">LCGC14_1187080</name>
</gene>
<dbReference type="AlphaFoldDB" id="A0A0F9PQX9"/>
<name>A0A0F9PQX9_9ZZZZ</name>